<accession>A0AC35TYZ7</accession>
<dbReference type="WBParaSite" id="RSKR_0000592900.1">
    <property type="protein sequence ID" value="RSKR_0000592900.1"/>
    <property type="gene ID" value="RSKR_0000592900"/>
</dbReference>
<reference evidence="2" key="1">
    <citation type="submission" date="2016-11" db="UniProtKB">
        <authorList>
            <consortium name="WormBaseParasite"/>
        </authorList>
    </citation>
    <scope>IDENTIFICATION</scope>
    <source>
        <strain evidence="2">KR3021</strain>
    </source>
</reference>
<evidence type="ECO:0000313" key="2">
    <source>
        <dbReference type="WBParaSite" id="RSKR_0000592900.1"/>
    </source>
</evidence>
<organism evidence="1 2">
    <name type="scientific">Rhabditophanes sp. KR3021</name>
    <dbReference type="NCBI Taxonomy" id="114890"/>
    <lineage>
        <taxon>Eukaryota</taxon>
        <taxon>Metazoa</taxon>
        <taxon>Ecdysozoa</taxon>
        <taxon>Nematoda</taxon>
        <taxon>Chromadorea</taxon>
        <taxon>Rhabditida</taxon>
        <taxon>Tylenchina</taxon>
        <taxon>Panagrolaimomorpha</taxon>
        <taxon>Strongyloidoidea</taxon>
        <taxon>Alloionematidae</taxon>
        <taxon>Rhabditophanes</taxon>
    </lineage>
</organism>
<dbReference type="Proteomes" id="UP000095286">
    <property type="component" value="Unplaced"/>
</dbReference>
<sequence length="248" mass="28550">MMDSLGKTVELRGSQILNYERYHSLLWRRRLMLASTILTLLCILLFGFAVFSPNWTTINFQNTQQQHVNVALGVWGEVRTVSNSENVPGEPQFIAYFPNPPKEILRLDDTDLRHYYRAQAAFCLISLVLMFSNNALAIYTFHHHRYMYKRLVAFMHLIVAMCVIVTSEVLTSSVNEWNIAVAIKSQTMTDWHYKSQQQYGPGTYICWTVAASYIFAFCVFLMASSKQKGSRAATAEFEIEDRPVHIGR</sequence>
<name>A0AC35TYZ7_9BILA</name>
<proteinExistence type="predicted"/>
<protein>
    <submittedName>
        <fullName evidence="2">G_PROTEIN_RECEP_F1_2 domain-containing protein</fullName>
    </submittedName>
</protein>
<evidence type="ECO:0000313" key="1">
    <source>
        <dbReference type="Proteomes" id="UP000095286"/>
    </source>
</evidence>